<proteinExistence type="predicted"/>
<keyword evidence="3" id="KW-1185">Reference proteome</keyword>
<name>A0A0F5K3C9_9BURK</name>
<keyword evidence="1" id="KW-0472">Membrane</keyword>
<keyword evidence="1" id="KW-0812">Transmembrane</keyword>
<accession>A0A0F5K3C9</accession>
<dbReference type="Proteomes" id="UP000033618">
    <property type="component" value="Unassembled WGS sequence"/>
</dbReference>
<feature type="transmembrane region" description="Helical" evidence="1">
    <location>
        <begin position="92"/>
        <end position="112"/>
    </location>
</feature>
<evidence type="ECO:0000313" key="3">
    <source>
        <dbReference type="Proteomes" id="UP000033618"/>
    </source>
</evidence>
<feature type="transmembrane region" description="Helical" evidence="1">
    <location>
        <begin position="34"/>
        <end position="50"/>
    </location>
</feature>
<comment type="caution">
    <text evidence="2">The sequence shown here is derived from an EMBL/GenBank/DDBJ whole genome shotgun (WGS) entry which is preliminary data.</text>
</comment>
<evidence type="ECO:0000313" key="2">
    <source>
        <dbReference type="EMBL" id="KKB64583.1"/>
    </source>
</evidence>
<gene>
    <name evidence="2" type="ORF">WM40_03840</name>
</gene>
<sequence length="131" mass="13468">MIIYGTALLAFCHLAGLFLGDLLGAAIGVKTNVGGVGIAMLLLIFLKLYLHKKGLLPKETEAGVAFWGAMYIPVVVAMSANQNVVAALKGGPVALLSALAAVAVCACCIAVLSRTGRDNTSFANAPHLEET</sequence>
<dbReference type="PATRIC" id="fig|28092.6.peg.912"/>
<feature type="transmembrane region" description="Helical" evidence="1">
    <location>
        <begin position="62"/>
        <end position="80"/>
    </location>
</feature>
<dbReference type="OrthoDB" id="286752at2"/>
<dbReference type="STRING" id="28092.WM40_03840"/>
<dbReference type="AlphaFoldDB" id="A0A0F5K3C9"/>
<dbReference type="NCBIfam" id="TIGR00807">
    <property type="entry name" value="malonate_madL"/>
    <property type="match status" value="1"/>
</dbReference>
<dbReference type="InterPro" id="IPR004690">
    <property type="entry name" value="Maln_transptMadL"/>
</dbReference>
<reference evidence="2 3" key="1">
    <citation type="submission" date="2015-03" db="EMBL/GenBank/DDBJ databases">
        <title>Draft Genome Sequence of Burkholderia andropogonis type strain ICMP2807, isolated from Sorghum bicolor.</title>
        <authorList>
            <person name="Lopes-Santos L."/>
            <person name="Castro D.B."/>
            <person name="Ottoboni L.M."/>
            <person name="Park D."/>
            <person name="Weirc B.S."/>
            <person name="Destefano S.A."/>
        </authorList>
    </citation>
    <scope>NUCLEOTIDE SEQUENCE [LARGE SCALE GENOMIC DNA]</scope>
    <source>
        <strain evidence="2 3">ICMP2807</strain>
    </source>
</reference>
<dbReference type="RefSeq" id="WP_024903409.1">
    <property type="nucleotide sequence ID" value="NZ_CADFGU010000005.1"/>
</dbReference>
<dbReference type="GO" id="GO:0016020">
    <property type="term" value="C:membrane"/>
    <property type="evidence" value="ECO:0007669"/>
    <property type="project" value="InterPro"/>
</dbReference>
<protein>
    <submittedName>
        <fullName evidence="2">Malonate carrier protein</fullName>
    </submittedName>
</protein>
<organism evidence="2 3">
    <name type="scientific">Robbsia andropogonis</name>
    <dbReference type="NCBI Taxonomy" id="28092"/>
    <lineage>
        <taxon>Bacteria</taxon>
        <taxon>Pseudomonadati</taxon>
        <taxon>Pseudomonadota</taxon>
        <taxon>Betaproteobacteria</taxon>
        <taxon>Burkholderiales</taxon>
        <taxon>Burkholderiaceae</taxon>
        <taxon>Robbsia</taxon>
    </lineage>
</organism>
<dbReference type="EMBL" id="LAQU01000003">
    <property type="protein sequence ID" value="KKB64583.1"/>
    <property type="molecule type" value="Genomic_DNA"/>
</dbReference>
<evidence type="ECO:0000256" key="1">
    <source>
        <dbReference type="SAM" id="Phobius"/>
    </source>
</evidence>
<dbReference type="Pfam" id="PF03817">
    <property type="entry name" value="MadL"/>
    <property type="match status" value="1"/>
</dbReference>
<keyword evidence="1" id="KW-1133">Transmembrane helix</keyword>